<sequence length="524" mass="55832">MTSNYPWPTIIVPLPVPAGLLIPPLPPPKGGNKIVRRYTLGIRSPEFPPITHTLCYHFESKSPFVQSREDYDWINIPPDFHWRLGIDGLTMGLIPPTGFVTTSATPAARPVTRSPRSFYPSMLAMHSGQVGSFASQDILPPFLVWEPELIPAHSLLRSWGGKRRSYAATKSIPYTAAGGPISLLSGAITMGLYMPGEPALDFRVPADRSHPAALEMVSYLSFPIAYAIKPPILPSHARSPDTHGEAHYSTRMLPAGASSKMGGYGPLRINMESSPSAHSIFAPGLAVVGAIQIVCAASISPNQRSVKRRIAHPPVSHTGFVPIGIGPITEIGPEGAILQMISHGLIGAALSPIGGAGCDRMQTPFLGRMGGIAIPMPKIFILFSSLPIASLALPGMSGSAAESMVSPGIAGSTNRSYDSKIIVLVTAAIGIILTPIHPLSMPRQMPYGYSGVTPAVPRVMDYGPREIFIPIRPLLPVIGIGLYPNAVLSLCQSGIYPISISPEQTAIYPFHSFPPAANKIIVDQ</sequence>
<dbReference type="InParanoid" id="D8TE48"/>
<accession>D8TE48</accession>
<keyword evidence="7 8" id="KW-0472">Membrane</keyword>
<feature type="transmembrane region" description="Helical" evidence="8">
    <location>
        <begin position="421"/>
        <end position="439"/>
    </location>
</feature>
<dbReference type="FunCoup" id="D8TE48">
    <property type="interactions" value="9"/>
</dbReference>
<keyword evidence="8" id="KW-0813">Transport</keyword>
<evidence type="ECO:0000256" key="1">
    <source>
        <dbReference type="ARBA" id="ARBA00004141"/>
    </source>
</evidence>
<dbReference type="PANTHER" id="PTHR43507:SF21">
    <property type="entry name" value="NAD(P)H-QUINONE OXIDOREDUCTASE CHAIN 4, CHLOROPLASTIC"/>
    <property type="match status" value="1"/>
</dbReference>
<keyword evidence="8" id="KW-0679">Respiratory chain</keyword>
<dbReference type="GO" id="GO:0008137">
    <property type="term" value="F:NADH dehydrogenase (ubiquinone) activity"/>
    <property type="evidence" value="ECO:0007669"/>
    <property type="project" value="UniProtKB-UniRule"/>
</dbReference>
<keyword evidence="8" id="KW-0249">Electron transport</keyword>
<dbReference type="PANTHER" id="PTHR43507">
    <property type="entry name" value="NADH-UBIQUINONE OXIDOREDUCTASE CHAIN 4"/>
    <property type="match status" value="1"/>
</dbReference>
<geneLocation type="mitochondrion" evidence="10"/>
<keyword evidence="3 8" id="KW-0812">Transmembrane</keyword>
<evidence type="ECO:0000259" key="9">
    <source>
        <dbReference type="Pfam" id="PF00361"/>
    </source>
</evidence>
<organism evidence="10 11">
    <name type="scientific">Selaginella moellendorffii</name>
    <name type="common">Spikemoss</name>
    <dbReference type="NCBI Taxonomy" id="88036"/>
    <lineage>
        <taxon>Eukaryota</taxon>
        <taxon>Viridiplantae</taxon>
        <taxon>Streptophyta</taxon>
        <taxon>Embryophyta</taxon>
        <taxon>Tracheophyta</taxon>
        <taxon>Lycopodiopsida</taxon>
        <taxon>Selaginellales</taxon>
        <taxon>Selaginellaceae</taxon>
        <taxon>Selaginella</taxon>
    </lineage>
</organism>
<evidence type="ECO:0000256" key="5">
    <source>
        <dbReference type="ARBA" id="ARBA00022989"/>
    </source>
</evidence>
<evidence type="ECO:0000256" key="6">
    <source>
        <dbReference type="ARBA" id="ARBA00023027"/>
    </source>
</evidence>
<gene>
    <name evidence="10" type="ORF">SELMODRAFT_137786</name>
</gene>
<dbReference type="GO" id="GO:0009060">
    <property type="term" value="P:aerobic respiration"/>
    <property type="evidence" value="ECO:0000318"/>
    <property type="project" value="GO_Central"/>
</dbReference>
<keyword evidence="4" id="KW-1278">Translocase</keyword>
<name>D8TE48_SELML</name>
<dbReference type="Pfam" id="PF00361">
    <property type="entry name" value="Proton_antipo_M"/>
    <property type="match status" value="1"/>
</dbReference>
<dbReference type="EMBL" id="GL377739">
    <property type="protein sequence ID" value="EFJ05036.1"/>
    <property type="molecule type" value="Genomic_DNA"/>
</dbReference>
<evidence type="ECO:0000256" key="3">
    <source>
        <dbReference type="ARBA" id="ARBA00022692"/>
    </source>
</evidence>
<keyword evidence="5 8" id="KW-1133">Transmembrane helix</keyword>
<dbReference type="PRINTS" id="PR01437">
    <property type="entry name" value="NUOXDRDTASE4"/>
</dbReference>
<dbReference type="STRING" id="88036.D8TE48"/>
<feature type="domain" description="NADH:quinone oxidoreductase/Mrp antiporter transmembrane" evidence="9">
    <location>
        <begin position="135"/>
        <end position="405"/>
    </location>
</feature>
<dbReference type="Gramene" id="EFJ05036">
    <property type="protein sequence ID" value="EFJ05036"/>
    <property type="gene ID" value="SELMODRAFT_137786"/>
</dbReference>
<keyword evidence="6 8" id="KW-0520">NAD</keyword>
<proteinExistence type="inferred from homology"/>
<feature type="transmembrane region" description="Helical" evidence="8">
    <location>
        <begin position="280"/>
        <end position="299"/>
    </location>
</feature>
<dbReference type="InterPro" id="IPR010227">
    <property type="entry name" value="NADH_Q_OxRdtase_chainM/4"/>
</dbReference>
<keyword evidence="11" id="KW-1185">Reference proteome</keyword>
<comment type="similarity">
    <text evidence="2 8">Belongs to the complex I subunit 4 family.</text>
</comment>
<dbReference type="GO" id="GO:0048039">
    <property type="term" value="F:ubiquinone binding"/>
    <property type="evidence" value="ECO:0000318"/>
    <property type="project" value="GO_Central"/>
</dbReference>
<dbReference type="GO" id="GO:0015990">
    <property type="term" value="P:electron transport coupled proton transport"/>
    <property type="evidence" value="ECO:0000318"/>
    <property type="project" value="GO_Central"/>
</dbReference>
<feature type="transmembrane region" description="Helical" evidence="8">
    <location>
        <begin position="379"/>
        <end position="401"/>
    </location>
</feature>
<evidence type="ECO:0000256" key="8">
    <source>
        <dbReference type="RuleBase" id="RU003297"/>
    </source>
</evidence>
<evidence type="ECO:0000256" key="7">
    <source>
        <dbReference type="ARBA" id="ARBA00023136"/>
    </source>
</evidence>
<dbReference type="HOGENOM" id="CLU_007100_4_0_1"/>
<dbReference type="NCBIfam" id="TIGR01972">
    <property type="entry name" value="NDH_I_M"/>
    <property type="match status" value="1"/>
</dbReference>
<evidence type="ECO:0000313" key="10">
    <source>
        <dbReference type="EMBL" id="EFJ05036.1"/>
    </source>
</evidence>
<dbReference type="eggNOG" id="KOG4845">
    <property type="taxonomic scope" value="Eukaryota"/>
</dbReference>
<evidence type="ECO:0000256" key="4">
    <source>
        <dbReference type="ARBA" id="ARBA00022967"/>
    </source>
</evidence>
<comment type="function">
    <text evidence="8">Core subunit of the mitochondrial membrane respiratory chain NADH dehydrogenase (Complex I) which catalyzes electron transfer from NADH through the respiratory chain, using ubiquinone as an electron acceptor. Essential for the catalytic activity and assembly of complex I.</text>
</comment>
<dbReference type="AlphaFoldDB" id="D8TE48"/>
<dbReference type="Proteomes" id="UP000001514">
    <property type="component" value="Mitochondrion MT"/>
</dbReference>
<evidence type="ECO:0000256" key="2">
    <source>
        <dbReference type="ARBA" id="ARBA00009025"/>
    </source>
</evidence>
<keyword evidence="8 10" id="KW-0496">Mitochondrion</keyword>
<dbReference type="GO" id="GO:0042773">
    <property type="term" value="P:ATP synthesis coupled electron transport"/>
    <property type="evidence" value="ECO:0007669"/>
    <property type="project" value="InterPro"/>
</dbReference>
<dbReference type="EC" id="7.1.1.2" evidence="8"/>
<dbReference type="InterPro" id="IPR003918">
    <property type="entry name" value="NADH_UbQ_OxRdtase"/>
</dbReference>
<dbReference type="InterPro" id="IPR001750">
    <property type="entry name" value="ND/Mrp_TM"/>
</dbReference>
<keyword evidence="8" id="KW-0830">Ubiquinone</keyword>
<comment type="catalytic activity">
    <reaction evidence="8">
        <text>a ubiquinone + NADH + 5 H(+)(in) = a ubiquinol + NAD(+) + 4 H(+)(out)</text>
        <dbReference type="Rhea" id="RHEA:29091"/>
        <dbReference type="Rhea" id="RHEA-COMP:9565"/>
        <dbReference type="Rhea" id="RHEA-COMP:9566"/>
        <dbReference type="ChEBI" id="CHEBI:15378"/>
        <dbReference type="ChEBI" id="CHEBI:16389"/>
        <dbReference type="ChEBI" id="CHEBI:17976"/>
        <dbReference type="ChEBI" id="CHEBI:57540"/>
        <dbReference type="ChEBI" id="CHEBI:57945"/>
        <dbReference type="EC" id="7.1.1.2"/>
    </reaction>
</comment>
<dbReference type="OMA" id="ITRWGNQ"/>
<protein>
    <recommendedName>
        <fullName evidence="8">NADH-ubiquinone oxidoreductase chain 4</fullName>
        <ecNumber evidence="8">7.1.1.2</ecNumber>
    </recommendedName>
</protein>
<evidence type="ECO:0000313" key="11">
    <source>
        <dbReference type="Proteomes" id="UP000001514"/>
    </source>
</evidence>
<dbReference type="GO" id="GO:0031966">
    <property type="term" value="C:mitochondrial membrane"/>
    <property type="evidence" value="ECO:0007669"/>
    <property type="project" value="UniProtKB-SubCell"/>
</dbReference>
<feature type="transmembrane region" description="Helical" evidence="8">
    <location>
        <begin position="172"/>
        <end position="194"/>
    </location>
</feature>
<comment type="subcellular location">
    <subcellularLocation>
        <location evidence="1">Membrane</location>
        <topology evidence="1">Multi-pass membrane protein</topology>
    </subcellularLocation>
    <subcellularLocation>
        <location evidence="8">Mitochondrion membrane</location>
        <topology evidence="8">Multi-pass membrane protein</topology>
    </subcellularLocation>
</comment>
<reference evidence="10 11" key="1">
    <citation type="journal article" date="2011" name="Science">
        <title>The Selaginella genome identifies genetic changes associated with the evolution of vascular plants.</title>
        <authorList>
            <person name="Banks J.A."/>
            <person name="Nishiyama T."/>
            <person name="Hasebe M."/>
            <person name="Bowman J.L."/>
            <person name="Gribskov M."/>
            <person name="dePamphilis C."/>
            <person name="Albert V.A."/>
            <person name="Aono N."/>
            <person name="Aoyama T."/>
            <person name="Ambrose B.A."/>
            <person name="Ashton N.W."/>
            <person name="Axtell M.J."/>
            <person name="Barker E."/>
            <person name="Barker M.S."/>
            <person name="Bennetzen J.L."/>
            <person name="Bonawitz N.D."/>
            <person name="Chapple C."/>
            <person name="Cheng C."/>
            <person name="Correa L.G."/>
            <person name="Dacre M."/>
            <person name="DeBarry J."/>
            <person name="Dreyer I."/>
            <person name="Elias M."/>
            <person name="Engstrom E.M."/>
            <person name="Estelle M."/>
            <person name="Feng L."/>
            <person name="Finet C."/>
            <person name="Floyd S.K."/>
            <person name="Frommer W.B."/>
            <person name="Fujita T."/>
            <person name="Gramzow L."/>
            <person name="Gutensohn M."/>
            <person name="Harholt J."/>
            <person name="Hattori M."/>
            <person name="Heyl A."/>
            <person name="Hirai T."/>
            <person name="Hiwatashi Y."/>
            <person name="Ishikawa M."/>
            <person name="Iwata M."/>
            <person name="Karol K.G."/>
            <person name="Koehler B."/>
            <person name="Kolukisaoglu U."/>
            <person name="Kubo M."/>
            <person name="Kurata T."/>
            <person name="Lalonde S."/>
            <person name="Li K."/>
            <person name="Li Y."/>
            <person name="Litt A."/>
            <person name="Lyons E."/>
            <person name="Manning G."/>
            <person name="Maruyama T."/>
            <person name="Michael T.P."/>
            <person name="Mikami K."/>
            <person name="Miyazaki S."/>
            <person name="Morinaga S."/>
            <person name="Murata T."/>
            <person name="Mueller-Roeber B."/>
            <person name="Nelson D.R."/>
            <person name="Obara M."/>
            <person name="Oguri Y."/>
            <person name="Olmstead R.G."/>
            <person name="Onodera N."/>
            <person name="Petersen B.L."/>
            <person name="Pils B."/>
            <person name="Prigge M."/>
            <person name="Rensing S.A."/>
            <person name="Riano-Pachon D.M."/>
            <person name="Roberts A.W."/>
            <person name="Sato Y."/>
            <person name="Scheller H.V."/>
            <person name="Schulz B."/>
            <person name="Schulz C."/>
            <person name="Shakirov E.V."/>
            <person name="Shibagaki N."/>
            <person name="Shinohara N."/>
            <person name="Shippen D.E."/>
            <person name="Soerensen I."/>
            <person name="Sotooka R."/>
            <person name="Sugimoto N."/>
            <person name="Sugita M."/>
            <person name="Sumikawa N."/>
            <person name="Tanurdzic M."/>
            <person name="Theissen G."/>
            <person name="Ulvskov P."/>
            <person name="Wakazuki S."/>
            <person name="Weng J.K."/>
            <person name="Willats W.W."/>
            <person name="Wipf D."/>
            <person name="Wolf P.G."/>
            <person name="Yang L."/>
            <person name="Zimmer A.D."/>
            <person name="Zhu Q."/>
            <person name="Mitros T."/>
            <person name="Hellsten U."/>
            <person name="Loque D."/>
            <person name="Otillar R."/>
            <person name="Salamov A."/>
            <person name="Schmutz J."/>
            <person name="Shapiro H."/>
            <person name="Lindquist E."/>
            <person name="Lucas S."/>
            <person name="Rokhsar D."/>
            <person name="Grigoriev I.V."/>
        </authorList>
    </citation>
    <scope>NUCLEOTIDE SEQUENCE [LARGE SCALE GENOMIC DNA]</scope>
</reference>